<dbReference type="HOGENOM" id="CLU_159906_0_0_11"/>
<name>W5WJ79_9PSEU</name>
<dbReference type="OrthoDB" id="9255658at2"/>
<dbReference type="RefSeq" id="WP_025358248.1">
    <property type="nucleotide sequence ID" value="NZ_CP007155.1"/>
</dbReference>
<dbReference type="KEGG" id="kal:KALB_4857"/>
<gene>
    <name evidence="1" type="ORF">KALB_4857</name>
</gene>
<protein>
    <recommendedName>
        <fullName evidence="3">DUF4062 domain-containing protein</fullName>
    </recommendedName>
</protein>
<organism evidence="1 2">
    <name type="scientific">Kutzneria albida DSM 43870</name>
    <dbReference type="NCBI Taxonomy" id="1449976"/>
    <lineage>
        <taxon>Bacteria</taxon>
        <taxon>Bacillati</taxon>
        <taxon>Actinomycetota</taxon>
        <taxon>Actinomycetes</taxon>
        <taxon>Pseudonocardiales</taxon>
        <taxon>Pseudonocardiaceae</taxon>
        <taxon>Kutzneria</taxon>
    </lineage>
</organism>
<reference evidence="1 2" key="1">
    <citation type="journal article" date="2014" name="BMC Genomics">
        <title>Complete genome sequence of producer of the glycopeptide antibiotic Aculeximycin Kutzneria albida DSM 43870T, a representative of minor genus of Pseudonocardiaceae.</title>
        <authorList>
            <person name="Rebets Y."/>
            <person name="Tokovenko B."/>
            <person name="Lushchyk I."/>
            <person name="Ruckert C."/>
            <person name="Zaburannyi N."/>
            <person name="Bechthold A."/>
            <person name="Kalinowski J."/>
            <person name="Luzhetskyy A."/>
        </authorList>
    </citation>
    <scope>NUCLEOTIDE SEQUENCE [LARGE SCALE GENOMIC DNA]</scope>
    <source>
        <strain evidence="1">DSM 43870</strain>
    </source>
</reference>
<proteinExistence type="predicted"/>
<keyword evidence="2" id="KW-1185">Reference proteome</keyword>
<evidence type="ECO:0008006" key="3">
    <source>
        <dbReference type="Google" id="ProtNLM"/>
    </source>
</evidence>
<dbReference type="EMBL" id="CP007155">
    <property type="protein sequence ID" value="AHH98219.1"/>
    <property type="molecule type" value="Genomic_DNA"/>
</dbReference>
<evidence type="ECO:0000313" key="2">
    <source>
        <dbReference type="Proteomes" id="UP000019225"/>
    </source>
</evidence>
<accession>W5WJ79</accession>
<dbReference type="STRING" id="1449976.KALB_4857"/>
<evidence type="ECO:0000313" key="1">
    <source>
        <dbReference type="EMBL" id="AHH98219.1"/>
    </source>
</evidence>
<sequence length="121" mass="13500">MNARPHIVVLCGSLAWPEDLMLAAMAEWRQGHQVYGPTSQPHIASTEHDRRHRAQIDLATEVVVVARPDGSLGDATQSEMEYALNTGKPVRFWPPEADLKYLVNRIKAVVHHTLDAQERGA</sequence>
<dbReference type="AlphaFoldDB" id="W5WJ79"/>
<dbReference type="Proteomes" id="UP000019225">
    <property type="component" value="Chromosome"/>
</dbReference>